<evidence type="ECO:0000256" key="3">
    <source>
        <dbReference type="PROSITE-ProRule" id="PRU00289"/>
    </source>
</evidence>
<dbReference type="Gene3D" id="3.40.50.300">
    <property type="entry name" value="P-loop containing nucleotide triphosphate hydrolases"/>
    <property type="match status" value="1"/>
</dbReference>
<gene>
    <name evidence="6" type="ORF">HDA30_000387</name>
</gene>
<keyword evidence="1 3" id="KW-0547">Nucleotide-binding</keyword>
<comment type="caution">
    <text evidence="6">The sequence shown here is derived from an EMBL/GenBank/DDBJ whole genome shotgun (WGS) entry which is preliminary data.</text>
</comment>
<keyword evidence="7" id="KW-1185">Reference proteome</keyword>
<dbReference type="InterPro" id="IPR050206">
    <property type="entry name" value="FtsK/SpoIIIE/SftA"/>
</dbReference>
<dbReference type="GO" id="GO:0003677">
    <property type="term" value="F:DNA binding"/>
    <property type="evidence" value="ECO:0007669"/>
    <property type="project" value="InterPro"/>
</dbReference>
<dbReference type="Proteomes" id="UP000540191">
    <property type="component" value="Unassembled WGS sequence"/>
</dbReference>
<evidence type="ECO:0000256" key="2">
    <source>
        <dbReference type="ARBA" id="ARBA00022840"/>
    </source>
</evidence>
<dbReference type="CDD" id="cd01127">
    <property type="entry name" value="TrwB_TraG_TraD_VirD4"/>
    <property type="match status" value="1"/>
</dbReference>
<name>A0A7W7GMK3_9MICC</name>
<dbReference type="SUPFAM" id="SSF52540">
    <property type="entry name" value="P-loop containing nucleoside triphosphate hydrolases"/>
    <property type="match status" value="1"/>
</dbReference>
<dbReference type="PANTHER" id="PTHR22683">
    <property type="entry name" value="SPORULATION PROTEIN RELATED"/>
    <property type="match status" value="1"/>
</dbReference>
<evidence type="ECO:0000256" key="1">
    <source>
        <dbReference type="ARBA" id="ARBA00022741"/>
    </source>
</evidence>
<dbReference type="EMBL" id="JACHNA010000001">
    <property type="protein sequence ID" value="MBB4734879.1"/>
    <property type="molecule type" value="Genomic_DNA"/>
</dbReference>
<dbReference type="Pfam" id="PF01580">
    <property type="entry name" value="FtsK_SpoIIIE"/>
    <property type="match status" value="1"/>
</dbReference>
<evidence type="ECO:0000259" key="5">
    <source>
        <dbReference type="PROSITE" id="PS50901"/>
    </source>
</evidence>
<dbReference type="InterPro" id="IPR027417">
    <property type="entry name" value="P-loop_NTPase"/>
</dbReference>
<feature type="transmembrane region" description="Helical" evidence="4">
    <location>
        <begin position="17"/>
        <end position="34"/>
    </location>
</feature>
<dbReference type="RefSeq" id="WP_184240954.1">
    <property type="nucleotide sequence ID" value="NZ_JACHNA010000001.1"/>
</dbReference>
<reference evidence="6 7" key="1">
    <citation type="submission" date="2020-08" db="EMBL/GenBank/DDBJ databases">
        <title>Sequencing the genomes of 1000 actinobacteria strains.</title>
        <authorList>
            <person name="Klenk H.-P."/>
        </authorList>
    </citation>
    <scope>NUCLEOTIDE SEQUENCE [LARGE SCALE GENOMIC DNA]</scope>
    <source>
        <strain evidence="6 7">DSM 23974</strain>
    </source>
</reference>
<feature type="transmembrane region" description="Helical" evidence="4">
    <location>
        <begin position="40"/>
        <end position="59"/>
    </location>
</feature>
<keyword evidence="4" id="KW-1133">Transmembrane helix</keyword>
<dbReference type="AlphaFoldDB" id="A0A7W7GMK3"/>
<dbReference type="InterPro" id="IPR002543">
    <property type="entry name" value="FtsK_dom"/>
</dbReference>
<keyword evidence="2 3" id="KW-0067">ATP-binding</keyword>
<organism evidence="6 7">
    <name type="scientific">Micrococcus cohnii</name>
    <dbReference type="NCBI Taxonomy" id="993416"/>
    <lineage>
        <taxon>Bacteria</taxon>
        <taxon>Bacillati</taxon>
        <taxon>Actinomycetota</taxon>
        <taxon>Actinomycetes</taxon>
        <taxon>Micrococcales</taxon>
        <taxon>Micrococcaceae</taxon>
        <taxon>Micrococcus</taxon>
    </lineage>
</organism>
<feature type="domain" description="FtsK" evidence="5">
    <location>
        <begin position="375"/>
        <end position="563"/>
    </location>
</feature>
<feature type="binding site" evidence="3">
    <location>
        <begin position="393"/>
        <end position="400"/>
    </location>
    <ligand>
        <name>ATP</name>
        <dbReference type="ChEBI" id="CHEBI:30616"/>
    </ligand>
</feature>
<evidence type="ECO:0000313" key="7">
    <source>
        <dbReference type="Proteomes" id="UP000540191"/>
    </source>
</evidence>
<dbReference type="PROSITE" id="PS50901">
    <property type="entry name" value="FTSK"/>
    <property type="match status" value="1"/>
</dbReference>
<dbReference type="PANTHER" id="PTHR22683:SF1">
    <property type="entry name" value="TYPE VII SECRETION SYSTEM PROTEIN ESSC"/>
    <property type="match status" value="1"/>
</dbReference>
<proteinExistence type="predicted"/>
<evidence type="ECO:0000256" key="4">
    <source>
        <dbReference type="SAM" id="Phobius"/>
    </source>
</evidence>
<protein>
    <submittedName>
        <fullName evidence="6">S-DNA-T family DNA segregation ATPase FtsK/SpoIIIE</fullName>
    </submittedName>
</protein>
<dbReference type="GO" id="GO:0005524">
    <property type="term" value="F:ATP binding"/>
    <property type="evidence" value="ECO:0007669"/>
    <property type="project" value="UniProtKB-UniRule"/>
</dbReference>
<accession>A0A7W7GMK3</accession>
<evidence type="ECO:0000313" key="6">
    <source>
        <dbReference type="EMBL" id="MBB4734879.1"/>
    </source>
</evidence>
<sequence length="891" mass="94233">MEAEIDVSAAPSETSPILPIVMAVGPILIGLILAVTTGHWFFLLFGLLSVIATAVMLTLQRRDRRAFGATVQRRAQDRAAARARALPDPAQIVSACRSTGSDRFGLASRHDTAATPAGGSVLTPSTSADDGGPVLLWGAARGEMGLSGAASHTGRWAWTAVCQQPAVSTLARTGVRVSGEPGRLAPVTRWVLFQLLLTCARDQRALVVQTPRRTLTLCPDDSGEMPVSAVLECADGPWLDTVMATFTGSSVGPACSACDDATGAFDPTTPRIRMGAPPCDDVSLKGDVTAEDHIDLTSRQAHLVSQGQHLSELQALGISPTTLAWWCEELAFDLRQGRELGDQSTLPLQLPEQLADRSAVDRLEVPLTGTSGNGTPGVTVDLVADGPHMLIAGTTGSGKSDLLLSLLVGACAGHAPAEVALVLLDFKGGASFGCLEQLPHTMSVETNHVDATSLRALDAISAELRRREKLFAEHRVSDYRSFRRRHPQHTLPRLVVAIDELKVLMEERSEAAGVLQRLAATGRSLGFHLVMATQRATGTVTADIRSNLGSVMCLRTATEQESWDLLGSSAAAKIPADRPGTVLHARPGEEPHGFRASPWVSRHAEPQWTPWGEAAAQTRPTDWDAVIAELTDDLAALKLPVPAAVVSPALPEAYLPPHPNPGDVPTVALRDDTADARHVPVPWPRGAAGGTAWLIDAPGGCTPVLSRLLTDLAAEGHPVLVLDGLGLVADAADGLLTRHKPIVPDDLAQPEAVQDFLTRLRDCADADGTLLVTGWTMWASIRVDGAFHGLDDEILRFLACSAGQRLRVAAIGGRDLAVSRLLPHLPRRFYVPAGMTSEARMAWPRLIGVPALPGRAVYVSPEHPEPGVPAQLALLSDASAPSGPASVTGLR</sequence>
<keyword evidence="4" id="KW-0472">Membrane</keyword>
<keyword evidence="4" id="KW-0812">Transmembrane</keyword>